<dbReference type="NCBIfam" id="TIGR01444">
    <property type="entry name" value="fkbM_fam"/>
    <property type="match status" value="1"/>
</dbReference>
<dbReference type="InterPro" id="IPR006342">
    <property type="entry name" value="FkbM_mtfrase"/>
</dbReference>
<reference evidence="4" key="1">
    <citation type="submission" date="2018-05" db="EMBL/GenBank/DDBJ databases">
        <authorList>
            <person name="Lanie J.A."/>
            <person name="Ng W.-L."/>
            <person name="Kazmierczak K.M."/>
            <person name="Andrzejewski T.M."/>
            <person name="Davidsen T.M."/>
            <person name="Wayne K.J."/>
            <person name="Tettelin H."/>
            <person name="Glass J.I."/>
            <person name="Rusch D."/>
            <person name="Podicherti R."/>
            <person name="Tsui H.-C.T."/>
            <person name="Winkler M.E."/>
        </authorList>
    </citation>
    <scope>NUCLEOTIDE SEQUENCE</scope>
</reference>
<dbReference type="CDD" id="cd02440">
    <property type="entry name" value="AdoMet_MTases"/>
    <property type="match status" value="1"/>
</dbReference>
<dbReference type="InterPro" id="IPR056743">
    <property type="entry name" value="TRM5-TYW2-like_MTfase"/>
</dbReference>
<dbReference type="GO" id="GO:0016740">
    <property type="term" value="F:transferase activity"/>
    <property type="evidence" value="ECO:0007669"/>
    <property type="project" value="UniProtKB-KW"/>
</dbReference>
<evidence type="ECO:0000259" key="3">
    <source>
        <dbReference type="Pfam" id="PF02475"/>
    </source>
</evidence>
<dbReference type="AlphaFoldDB" id="A0A382UMM2"/>
<dbReference type="SUPFAM" id="SSF53335">
    <property type="entry name" value="S-adenosyl-L-methionine-dependent methyltransferases"/>
    <property type="match status" value="1"/>
</dbReference>
<keyword evidence="1" id="KW-0808">Transferase</keyword>
<feature type="non-terminal residue" evidence="4">
    <location>
        <position position="161"/>
    </location>
</feature>
<keyword evidence="2" id="KW-0949">S-adenosyl-L-methionine</keyword>
<dbReference type="Gene3D" id="3.40.50.150">
    <property type="entry name" value="Vaccinia Virus protein VP39"/>
    <property type="match status" value="1"/>
</dbReference>
<accession>A0A382UMM2</accession>
<dbReference type="PANTHER" id="PTHR34203:SF15">
    <property type="entry name" value="SLL1173 PROTEIN"/>
    <property type="match status" value="1"/>
</dbReference>
<evidence type="ECO:0000256" key="2">
    <source>
        <dbReference type="ARBA" id="ARBA00022691"/>
    </source>
</evidence>
<gene>
    <name evidence="4" type="ORF">METZ01_LOCUS388380</name>
</gene>
<dbReference type="EMBL" id="UINC01145414">
    <property type="protein sequence ID" value="SVD35526.1"/>
    <property type="molecule type" value="Genomic_DNA"/>
</dbReference>
<dbReference type="PANTHER" id="PTHR34203">
    <property type="entry name" value="METHYLTRANSFERASE, FKBM FAMILY PROTEIN"/>
    <property type="match status" value="1"/>
</dbReference>
<dbReference type="Pfam" id="PF02475">
    <property type="entry name" value="TRM5-TYW2_MTfase"/>
    <property type="match status" value="1"/>
</dbReference>
<evidence type="ECO:0000313" key="4">
    <source>
        <dbReference type="EMBL" id="SVD35526.1"/>
    </source>
</evidence>
<feature type="domain" description="TRM5/TYW2-like methyltransferase" evidence="3">
    <location>
        <begin position="73"/>
        <end position="135"/>
    </location>
</feature>
<dbReference type="InterPro" id="IPR052514">
    <property type="entry name" value="SAM-dependent_MTase"/>
</dbReference>
<organism evidence="4">
    <name type="scientific">marine metagenome</name>
    <dbReference type="NCBI Taxonomy" id="408172"/>
    <lineage>
        <taxon>unclassified sequences</taxon>
        <taxon>metagenomes</taxon>
        <taxon>ecological metagenomes</taxon>
    </lineage>
</organism>
<proteinExistence type="predicted"/>
<evidence type="ECO:0000256" key="1">
    <source>
        <dbReference type="ARBA" id="ARBA00022679"/>
    </source>
</evidence>
<sequence>MKKKIHAIYKKSYKIFIGTNIGRYGIVRKLSRFLNSNLKPDWVEIEGEKMYLDEVDALCLSINGIHEKLVTNLIKKEIHSGDVVLDIGAHIGYYTLQFANLVGSTGKVYAFEPEPKNFELLKKNVQINKHDNVVLIQKIVSDKVGIVEFFISKFDSIGNKL</sequence>
<name>A0A382UMM2_9ZZZZ</name>
<dbReference type="InterPro" id="IPR029063">
    <property type="entry name" value="SAM-dependent_MTases_sf"/>
</dbReference>
<protein>
    <recommendedName>
        <fullName evidence="3">TRM5/TYW2-like methyltransferase domain-containing protein</fullName>
    </recommendedName>
</protein>